<name>A0ABY1NPI5_9HYPH</name>
<organism evidence="2 3">
    <name type="scientific">Roseibium denhamense</name>
    <dbReference type="NCBI Taxonomy" id="76305"/>
    <lineage>
        <taxon>Bacteria</taxon>
        <taxon>Pseudomonadati</taxon>
        <taxon>Pseudomonadota</taxon>
        <taxon>Alphaproteobacteria</taxon>
        <taxon>Hyphomicrobiales</taxon>
        <taxon>Stappiaceae</taxon>
        <taxon>Roseibium</taxon>
    </lineage>
</organism>
<reference evidence="2 3" key="1">
    <citation type="submission" date="2017-05" db="EMBL/GenBank/DDBJ databases">
        <authorList>
            <person name="Varghese N."/>
            <person name="Submissions S."/>
        </authorList>
    </citation>
    <scope>NUCLEOTIDE SEQUENCE [LARGE SCALE GENOMIC DNA]</scope>
    <source>
        <strain evidence="2 3">DSM 15949</strain>
    </source>
</reference>
<dbReference type="RefSeq" id="WP_155194401.1">
    <property type="nucleotide sequence ID" value="NZ_BAAAEA010000003.1"/>
</dbReference>
<protein>
    <submittedName>
        <fullName evidence="2">Uncharacterized protein</fullName>
    </submittedName>
</protein>
<keyword evidence="3" id="KW-1185">Reference proteome</keyword>
<sequence>MKTLHLLAASLFAGLVSVSSDAAQAGDVEIVNAEARKSGDSWTFSVTLRHEDTGWEHYADQWAVYSTSGDLLGERVLFHPHVEEQPFTRSLSGVKIPDGMTKVIIRARDNVDGVSPQAFELTLPD</sequence>
<feature type="signal peptide" evidence="1">
    <location>
        <begin position="1"/>
        <end position="22"/>
    </location>
</feature>
<dbReference type="EMBL" id="FXTT01000002">
    <property type="protein sequence ID" value="SMP14947.1"/>
    <property type="molecule type" value="Genomic_DNA"/>
</dbReference>
<feature type="chain" id="PRO_5045581686" evidence="1">
    <location>
        <begin position="23"/>
        <end position="125"/>
    </location>
</feature>
<evidence type="ECO:0000313" key="2">
    <source>
        <dbReference type="EMBL" id="SMP14947.1"/>
    </source>
</evidence>
<evidence type="ECO:0000256" key="1">
    <source>
        <dbReference type="SAM" id="SignalP"/>
    </source>
</evidence>
<proteinExistence type="predicted"/>
<comment type="caution">
    <text evidence="2">The sequence shown here is derived from an EMBL/GenBank/DDBJ whole genome shotgun (WGS) entry which is preliminary data.</text>
</comment>
<dbReference type="Proteomes" id="UP001157914">
    <property type="component" value="Unassembled WGS sequence"/>
</dbReference>
<gene>
    <name evidence="2" type="ORF">SAMN06265374_1502</name>
</gene>
<evidence type="ECO:0000313" key="3">
    <source>
        <dbReference type="Proteomes" id="UP001157914"/>
    </source>
</evidence>
<keyword evidence="1" id="KW-0732">Signal</keyword>
<accession>A0ABY1NPI5</accession>